<evidence type="ECO:0000313" key="3">
    <source>
        <dbReference type="Proteomes" id="UP000246005"/>
    </source>
</evidence>
<accession>A0A316I9K8</accession>
<dbReference type="EMBL" id="QGHB01000002">
    <property type="protein sequence ID" value="PWK89490.1"/>
    <property type="molecule type" value="Genomic_DNA"/>
</dbReference>
<sequence>MVRFILGRYHATPWGSHVNEGAVELPPSPWRLLRALYATWKTRLPDQFDENTVHSLLAALATPPIYFVPPHQLSHTRHYYPDTKHRTGAVSTDRTLDAFAVLDRDAELAIRWNTSLTEEQHKALTRLAEALPYLGRADSLCEARVDPGWQPTSAHSICSPGDIGEAIPDGIDTVSLLCPDVPLDFEQLLARPVDIRAGKLLYPKSTKLVAYLQSQPTASASSATAPASGPAEPVTTLRFAVLDPLPPAITDAVVLTSRLRAAAIKALDAHPQLRLFAGKDDSGNHLEGHQHPHYLALPDENGRAAELAIWIPQGCAEDAVALLHKEVRRLYGHPNAPGPDTTRINLTGYGAVNNLLSDYTGPSRTWISATPFLPTGHRKRDWQWFVRHRIIRELAYRELTEPSTVDLLPDPPQRFTTHRPGQRRHQAAPPAWVRVTFPEPIHGPVVLGHLSHFGLGLFQPDPAQSHNCR</sequence>
<evidence type="ECO:0000313" key="2">
    <source>
        <dbReference type="EMBL" id="PWK89490.1"/>
    </source>
</evidence>
<evidence type="ECO:0000256" key="1">
    <source>
        <dbReference type="SAM" id="MobiDB-lite"/>
    </source>
</evidence>
<gene>
    <name evidence="2" type="ORF">C8D88_102764</name>
</gene>
<organism evidence="2 3">
    <name type="scientific">Lentzea atacamensis</name>
    <dbReference type="NCBI Taxonomy" id="531938"/>
    <lineage>
        <taxon>Bacteria</taxon>
        <taxon>Bacillati</taxon>
        <taxon>Actinomycetota</taxon>
        <taxon>Actinomycetes</taxon>
        <taxon>Pseudonocardiales</taxon>
        <taxon>Pseudonocardiaceae</taxon>
        <taxon>Lentzea</taxon>
    </lineage>
</organism>
<dbReference type="InterPro" id="IPR019089">
    <property type="entry name" value="Cas_GSU0054"/>
</dbReference>
<name>A0A316I9K8_9PSEU</name>
<dbReference type="AlphaFoldDB" id="A0A316I9K8"/>
<dbReference type="Proteomes" id="UP000246005">
    <property type="component" value="Unassembled WGS sequence"/>
</dbReference>
<dbReference type="NCBIfam" id="TIGR02165">
    <property type="entry name" value="cas5_6_GSU0054"/>
    <property type="match status" value="1"/>
</dbReference>
<proteinExistence type="predicted"/>
<reference evidence="2 3" key="1">
    <citation type="submission" date="2018-05" db="EMBL/GenBank/DDBJ databases">
        <title>Genomic Encyclopedia of Type Strains, Phase IV (KMG-IV): sequencing the most valuable type-strain genomes for metagenomic binning, comparative biology and taxonomic classification.</title>
        <authorList>
            <person name="Goeker M."/>
        </authorList>
    </citation>
    <scope>NUCLEOTIDE SEQUENCE [LARGE SCALE GENOMIC DNA]</scope>
    <source>
        <strain evidence="2 3">DSM 45480</strain>
    </source>
</reference>
<feature type="region of interest" description="Disordered" evidence="1">
    <location>
        <begin position="407"/>
        <end position="428"/>
    </location>
</feature>
<protein>
    <submittedName>
        <fullName evidence="2">CRISPR-associated protein Csb2</fullName>
    </submittedName>
</protein>
<feature type="compositionally biased region" description="Basic residues" evidence="1">
    <location>
        <begin position="416"/>
        <end position="426"/>
    </location>
</feature>
<comment type="caution">
    <text evidence="2">The sequence shown here is derived from an EMBL/GenBank/DDBJ whole genome shotgun (WGS) entry which is preliminary data.</text>
</comment>